<feature type="region of interest" description="Disordered" evidence="1">
    <location>
        <begin position="1"/>
        <end position="115"/>
    </location>
</feature>
<feature type="compositionally biased region" description="Basic and acidic residues" evidence="1">
    <location>
        <begin position="7"/>
        <end position="30"/>
    </location>
</feature>
<dbReference type="AlphaFoldDB" id="A0AAE1GHT0"/>
<evidence type="ECO:0000256" key="1">
    <source>
        <dbReference type="SAM" id="MobiDB-lite"/>
    </source>
</evidence>
<keyword evidence="3" id="KW-1185">Reference proteome</keyword>
<comment type="caution">
    <text evidence="2">The sequence shown here is derived from an EMBL/GenBank/DDBJ whole genome shotgun (WGS) entry which is preliminary data.</text>
</comment>
<dbReference type="EMBL" id="JAWQEG010000248">
    <property type="protein sequence ID" value="KAK3892737.1"/>
    <property type="molecule type" value="Genomic_DNA"/>
</dbReference>
<reference evidence="2" key="1">
    <citation type="submission" date="2023-10" db="EMBL/GenBank/DDBJ databases">
        <title>Genome assemblies of two species of porcelain crab, Petrolisthes cinctipes and Petrolisthes manimaculis (Anomura: Porcellanidae).</title>
        <authorList>
            <person name="Angst P."/>
        </authorList>
    </citation>
    <scope>NUCLEOTIDE SEQUENCE</scope>
    <source>
        <strain evidence="2">PB745_01</strain>
        <tissue evidence="2">Gill</tissue>
    </source>
</reference>
<sequence length="115" mass="12870">MRQIGETARRKDTERSVDSKGEGDREEKQQGGRTQTGETAMAKETERSVASKGEGDRQEKQQGEGDKQEKQQGDRKEDAESTTIAYNEPKCEFESPSSNPRNDEAEGNVSQHHNN</sequence>
<protein>
    <submittedName>
        <fullName evidence="2">Uncharacterized protein</fullName>
    </submittedName>
</protein>
<organism evidence="2 3">
    <name type="scientific">Petrolisthes cinctipes</name>
    <name type="common">Flat porcelain crab</name>
    <dbReference type="NCBI Taxonomy" id="88211"/>
    <lineage>
        <taxon>Eukaryota</taxon>
        <taxon>Metazoa</taxon>
        <taxon>Ecdysozoa</taxon>
        <taxon>Arthropoda</taxon>
        <taxon>Crustacea</taxon>
        <taxon>Multicrustacea</taxon>
        <taxon>Malacostraca</taxon>
        <taxon>Eumalacostraca</taxon>
        <taxon>Eucarida</taxon>
        <taxon>Decapoda</taxon>
        <taxon>Pleocyemata</taxon>
        <taxon>Anomura</taxon>
        <taxon>Galatheoidea</taxon>
        <taxon>Porcellanidae</taxon>
        <taxon>Petrolisthes</taxon>
    </lineage>
</organism>
<proteinExistence type="predicted"/>
<accession>A0AAE1GHT0</accession>
<dbReference type="Proteomes" id="UP001286313">
    <property type="component" value="Unassembled WGS sequence"/>
</dbReference>
<name>A0AAE1GHT0_PETCI</name>
<feature type="compositionally biased region" description="Basic and acidic residues" evidence="1">
    <location>
        <begin position="41"/>
        <end position="79"/>
    </location>
</feature>
<gene>
    <name evidence="2" type="ORF">Pcinc_003427</name>
</gene>
<evidence type="ECO:0000313" key="2">
    <source>
        <dbReference type="EMBL" id="KAK3892737.1"/>
    </source>
</evidence>
<evidence type="ECO:0000313" key="3">
    <source>
        <dbReference type="Proteomes" id="UP001286313"/>
    </source>
</evidence>